<proteinExistence type="predicted"/>
<keyword evidence="2" id="KW-1185">Reference proteome</keyword>
<evidence type="ECO:0000313" key="2">
    <source>
        <dbReference type="Proteomes" id="UP000198756"/>
    </source>
</evidence>
<evidence type="ECO:0000313" key="1">
    <source>
        <dbReference type="EMBL" id="SDA79811.1"/>
    </source>
</evidence>
<protein>
    <recommendedName>
        <fullName evidence="3">Transposase</fullName>
    </recommendedName>
</protein>
<accession>A0A1G5YAV3</accession>
<gene>
    <name evidence="1" type="ORF">SAMN03080617_02391</name>
</gene>
<dbReference type="Proteomes" id="UP000198756">
    <property type="component" value="Unassembled WGS sequence"/>
</dbReference>
<dbReference type="STRING" id="279824.SAMN03080617_02391"/>
<dbReference type="RefSeq" id="WP_175454221.1">
    <property type="nucleotide sequence ID" value="NZ_FMXE01000015.1"/>
</dbReference>
<evidence type="ECO:0008006" key="3">
    <source>
        <dbReference type="Google" id="ProtNLM"/>
    </source>
</evidence>
<dbReference type="AlphaFoldDB" id="A0A1G5YAV3"/>
<reference evidence="2" key="1">
    <citation type="submission" date="2016-10" db="EMBL/GenBank/DDBJ databases">
        <authorList>
            <person name="Varghese N."/>
            <person name="Submissions S."/>
        </authorList>
    </citation>
    <scope>NUCLEOTIDE SEQUENCE [LARGE SCALE GENOMIC DNA]</scope>
    <source>
        <strain evidence="2">DSM 22703</strain>
    </source>
</reference>
<organism evidence="1 2">
    <name type="scientific">Algoriphagus alkaliphilus</name>
    <dbReference type="NCBI Taxonomy" id="279824"/>
    <lineage>
        <taxon>Bacteria</taxon>
        <taxon>Pseudomonadati</taxon>
        <taxon>Bacteroidota</taxon>
        <taxon>Cytophagia</taxon>
        <taxon>Cytophagales</taxon>
        <taxon>Cyclobacteriaceae</taxon>
        <taxon>Algoriphagus</taxon>
    </lineage>
</organism>
<name>A0A1G5YAV3_9BACT</name>
<sequence length="56" mass="6684">MDRGLITIALQEIVLRDGKDLQEAQQYLRMKYRIDVEHEVLKRRLEKMLQTEKAVA</sequence>
<dbReference type="EMBL" id="FMXE01000015">
    <property type="protein sequence ID" value="SDA79811.1"/>
    <property type="molecule type" value="Genomic_DNA"/>
</dbReference>